<comment type="subcellular location">
    <subcellularLocation>
        <location evidence="1">Cytoplasm</location>
    </subcellularLocation>
</comment>
<dbReference type="SMART" id="SM00369">
    <property type="entry name" value="LRR_TYP"/>
    <property type="match status" value="4"/>
</dbReference>
<dbReference type="InterPro" id="IPR003591">
    <property type="entry name" value="Leu-rich_rpt_typical-subtyp"/>
</dbReference>
<protein>
    <submittedName>
        <fullName evidence="6">X-ray radiation resistance-associated protein 1</fullName>
    </submittedName>
</protein>
<evidence type="ECO:0000256" key="1">
    <source>
        <dbReference type="ARBA" id="ARBA00004496"/>
    </source>
</evidence>
<dbReference type="InterPro" id="IPR001611">
    <property type="entry name" value="Leu-rich_rpt"/>
</dbReference>
<feature type="region of interest" description="Disordered" evidence="5">
    <location>
        <begin position="468"/>
        <end position="505"/>
    </location>
</feature>
<dbReference type="PROSITE" id="PS51450">
    <property type="entry name" value="LRR"/>
    <property type="match status" value="3"/>
</dbReference>
<dbReference type="InterPro" id="IPR032675">
    <property type="entry name" value="LRR_dom_sf"/>
</dbReference>
<reference evidence="6 7" key="1">
    <citation type="journal article" date="2023" name="BMC Biol.">
        <title>The compact genome of the sponge Oopsacas minuta (Hexactinellida) is lacking key metazoan core genes.</title>
        <authorList>
            <person name="Santini S."/>
            <person name="Schenkelaars Q."/>
            <person name="Jourda C."/>
            <person name="Duchesne M."/>
            <person name="Belahbib H."/>
            <person name="Rocher C."/>
            <person name="Selva M."/>
            <person name="Riesgo A."/>
            <person name="Vervoort M."/>
            <person name="Leys S.P."/>
            <person name="Kodjabachian L."/>
            <person name="Le Bivic A."/>
            <person name="Borchiellini C."/>
            <person name="Claverie J.M."/>
            <person name="Renard E."/>
        </authorList>
    </citation>
    <scope>NUCLEOTIDE SEQUENCE [LARGE SCALE GENOMIC DNA]</scope>
    <source>
        <strain evidence="6">SPO-2</strain>
    </source>
</reference>
<evidence type="ECO:0000256" key="4">
    <source>
        <dbReference type="ARBA" id="ARBA00022737"/>
    </source>
</evidence>
<comment type="caution">
    <text evidence="6">The sequence shown here is derived from an EMBL/GenBank/DDBJ whole genome shotgun (WGS) entry which is preliminary data.</text>
</comment>
<evidence type="ECO:0000256" key="2">
    <source>
        <dbReference type="ARBA" id="ARBA00022490"/>
    </source>
</evidence>
<keyword evidence="4" id="KW-0677">Repeat</keyword>
<dbReference type="Proteomes" id="UP001165289">
    <property type="component" value="Unassembled WGS sequence"/>
</dbReference>
<dbReference type="SUPFAM" id="SSF52058">
    <property type="entry name" value="L domain-like"/>
    <property type="match status" value="1"/>
</dbReference>
<dbReference type="Gene3D" id="3.80.10.10">
    <property type="entry name" value="Ribonuclease Inhibitor"/>
    <property type="match status" value="2"/>
</dbReference>
<keyword evidence="7" id="KW-1185">Reference proteome</keyword>
<dbReference type="AlphaFoldDB" id="A0AAV7KA20"/>
<evidence type="ECO:0000256" key="5">
    <source>
        <dbReference type="SAM" id="MobiDB-lite"/>
    </source>
</evidence>
<dbReference type="EMBL" id="JAKMXF010000111">
    <property type="protein sequence ID" value="KAI6657489.1"/>
    <property type="molecule type" value="Genomic_DNA"/>
</dbReference>
<name>A0AAV7KA20_9METZ</name>
<evidence type="ECO:0000313" key="6">
    <source>
        <dbReference type="EMBL" id="KAI6657489.1"/>
    </source>
</evidence>
<dbReference type="PANTHER" id="PTHR22710">
    <property type="entry name" value="X-RAY RADIATION RESISTANCE ASSOCIATED PROTEIN 1 XRRA1"/>
    <property type="match status" value="1"/>
</dbReference>
<dbReference type="Pfam" id="PF00560">
    <property type="entry name" value="LRR_1"/>
    <property type="match status" value="1"/>
</dbReference>
<proteinExistence type="predicted"/>
<sequence>MFPARKLGGASSGGGEWLTAFKTAERERCHAILSAFPRSLSPPSRRNINTPMSDSFIPLIFSQRLLLDLHGISSPLDLCIAHVAGMELCEWKEEEDCNLNAFANLTEVDASDNSLPLEAFFQLTALRCLDLSVNQISKITLHEDNLNKLQILDLSGNNIDSKSLLNIGLLVSLRELHLSGNDIRNLPEEMARQLISIDNFGNIISQRDRFPLLKKLWLDHNLLQDVRIFAILAGLKKLEYLNLSNNKIFSLPHLHFLPKEVIERLGEGIGVEDTLLESKDQERLVNPTNSIENKRELSANSKGDNIDNIAKILSDISVISRGSPRHHSAVTLSDMGPPPDSNRPYPSLVELDLSSNLLYYPEDVVACSKWRSLKYIKLQGNPITTQQKGIPPILHTELVDKGKNVTLIDDPGVGEKAKKRANKLSVISAISAPIKINDTLPPLSAKKPLALTLNRDVTNISSQIDDVYTQSSSVTSVSQARTYPGTSPQGSGRSLFPSLPHRGRRPYTVVTGKMNELMSTDSPHYKHRRTTMDTDSQSLIPEHQFLDPSRETFFMTQSERDPKDDVDTDQELSKTIETDLTEKIKFYDLLPSECMDELREIFEKNEDDIYLTNDKCYKNINSNTRQLAHLLQHPLSLPALSYDLSGEQNTLDARYKQCIKRKNCMNKKGTSISPKSITYADNTTEQEVGVCLSLDEAIKTGGDREKREVQKLFDSLQHKYNKIRTSSQYNNDTDIPLSTHIQNPQVY</sequence>
<dbReference type="GO" id="GO:0005737">
    <property type="term" value="C:cytoplasm"/>
    <property type="evidence" value="ECO:0007669"/>
    <property type="project" value="UniProtKB-SubCell"/>
</dbReference>
<evidence type="ECO:0000313" key="7">
    <source>
        <dbReference type="Proteomes" id="UP001165289"/>
    </source>
</evidence>
<keyword evidence="3" id="KW-0433">Leucine-rich repeat</keyword>
<accession>A0AAV7KA20</accession>
<evidence type="ECO:0000256" key="3">
    <source>
        <dbReference type="ARBA" id="ARBA00022614"/>
    </source>
</evidence>
<gene>
    <name evidence="6" type="ORF">LOD99_235</name>
</gene>
<dbReference type="Pfam" id="PF13516">
    <property type="entry name" value="LRR_6"/>
    <property type="match status" value="2"/>
</dbReference>
<dbReference type="PANTHER" id="PTHR22710:SF2">
    <property type="entry name" value="X-RAY RADIATION RESISTANCE-ASSOCIATED PROTEIN 1"/>
    <property type="match status" value="1"/>
</dbReference>
<organism evidence="6 7">
    <name type="scientific">Oopsacas minuta</name>
    <dbReference type="NCBI Taxonomy" id="111878"/>
    <lineage>
        <taxon>Eukaryota</taxon>
        <taxon>Metazoa</taxon>
        <taxon>Porifera</taxon>
        <taxon>Hexactinellida</taxon>
        <taxon>Hexasterophora</taxon>
        <taxon>Lyssacinosida</taxon>
        <taxon>Leucopsacidae</taxon>
        <taxon>Oopsacas</taxon>
    </lineage>
</organism>
<keyword evidence="2" id="KW-0963">Cytoplasm</keyword>
<dbReference type="GO" id="GO:0005634">
    <property type="term" value="C:nucleus"/>
    <property type="evidence" value="ECO:0007669"/>
    <property type="project" value="TreeGrafter"/>
</dbReference>
<feature type="compositionally biased region" description="Polar residues" evidence="5">
    <location>
        <begin position="480"/>
        <end position="492"/>
    </location>
</feature>
<feature type="compositionally biased region" description="Low complexity" evidence="5">
    <location>
        <begin position="469"/>
        <end position="479"/>
    </location>
</feature>